<sequence length="85" mass="9996">MIEWIDKIRVVLNECKDPINNLQARTLRDDALDALSLEVMHLSRKEFESYATNDKELHDLSWFYTRFVHNKYLTAGAGRSLPDKE</sequence>
<dbReference type="Proteomes" id="UP000651271">
    <property type="component" value="Unassembled WGS sequence"/>
</dbReference>
<gene>
    <name evidence="1" type="ORF">H8B04_13715</name>
</gene>
<accession>A0ABR7YH04</accession>
<organism evidence="1 2">
    <name type="scientific">Sphingobacterium litopenaei</name>
    <dbReference type="NCBI Taxonomy" id="2763500"/>
    <lineage>
        <taxon>Bacteria</taxon>
        <taxon>Pseudomonadati</taxon>
        <taxon>Bacteroidota</taxon>
        <taxon>Sphingobacteriia</taxon>
        <taxon>Sphingobacteriales</taxon>
        <taxon>Sphingobacteriaceae</taxon>
        <taxon>Sphingobacterium</taxon>
    </lineage>
</organism>
<comment type="caution">
    <text evidence="1">The sequence shown here is derived from an EMBL/GenBank/DDBJ whole genome shotgun (WGS) entry which is preliminary data.</text>
</comment>
<evidence type="ECO:0000313" key="1">
    <source>
        <dbReference type="EMBL" id="MBD1430602.1"/>
    </source>
</evidence>
<dbReference type="EMBL" id="JACOIJ010000032">
    <property type="protein sequence ID" value="MBD1430602.1"/>
    <property type="molecule type" value="Genomic_DNA"/>
</dbReference>
<protein>
    <submittedName>
        <fullName evidence="1">Uncharacterized protein</fullName>
    </submittedName>
</protein>
<dbReference type="RefSeq" id="WP_190302712.1">
    <property type="nucleotide sequence ID" value="NZ_JACOIJ010000032.1"/>
</dbReference>
<reference evidence="1 2" key="1">
    <citation type="submission" date="2020-08" db="EMBL/GenBank/DDBJ databases">
        <title>Sphingobacterium sp. DN04309 isolated from aquaculture water.</title>
        <authorList>
            <person name="Zhang M."/>
        </authorList>
    </citation>
    <scope>NUCLEOTIDE SEQUENCE [LARGE SCALE GENOMIC DNA]</scope>
    <source>
        <strain evidence="1 2">DN04309</strain>
    </source>
</reference>
<name>A0ABR7YH04_9SPHI</name>
<proteinExistence type="predicted"/>
<evidence type="ECO:0000313" key="2">
    <source>
        <dbReference type="Proteomes" id="UP000651271"/>
    </source>
</evidence>
<keyword evidence="2" id="KW-1185">Reference proteome</keyword>